<dbReference type="Proteomes" id="UP000262583">
    <property type="component" value="Chromosome"/>
</dbReference>
<reference evidence="4 5" key="1">
    <citation type="submission" date="2018-05" db="EMBL/GenBank/DDBJ databases">
        <title>A metagenomic window into the 2 km-deep terrestrial subsurface aquifer revealed taxonomically and functionally diverse microbial community comprising novel uncultured bacterial lineages.</title>
        <authorList>
            <person name="Kadnikov V.V."/>
            <person name="Mardanov A.V."/>
            <person name="Beletsky A.V."/>
            <person name="Banks D."/>
            <person name="Pimenov N.V."/>
            <person name="Frank Y.A."/>
            <person name="Karnachuk O.V."/>
            <person name="Ravin N.V."/>
        </authorList>
    </citation>
    <scope>NUCLEOTIDE SEQUENCE [LARGE SCALE GENOMIC DNA]</scope>
    <source>
        <strain evidence="4">BY</strain>
    </source>
</reference>
<organism evidence="4 5">
    <name type="scientific">Sumerlaea chitinivorans</name>
    <dbReference type="NCBI Taxonomy" id="2250252"/>
    <lineage>
        <taxon>Bacteria</taxon>
        <taxon>Candidatus Sumerlaeota</taxon>
        <taxon>Candidatus Sumerlaeia</taxon>
        <taxon>Candidatus Sumerlaeales</taxon>
        <taxon>Candidatus Sumerlaeaceae</taxon>
        <taxon>Candidatus Sumerlaea</taxon>
    </lineage>
</organism>
<proteinExistence type="predicted"/>
<keyword evidence="2" id="KW-0812">Transmembrane</keyword>
<evidence type="ECO:0000256" key="1">
    <source>
        <dbReference type="SAM" id="MobiDB-lite"/>
    </source>
</evidence>
<evidence type="ECO:0000256" key="2">
    <source>
        <dbReference type="SAM" id="Phobius"/>
    </source>
</evidence>
<accession>A0A2Z4YAI2</accession>
<feature type="transmembrane region" description="Helical" evidence="2">
    <location>
        <begin position="287"/>
        <end position="310"/>
    </location>
</feature>
<gene>
    <name evidence="4" type="ORF">BRCON_2691</name>
</gene>
<evidence type="ECO:0000313" key="5">
    <source>
        <dbReference type="Proteomes" id="UP000262583"/>
    </source>
</evidence>
<evidence type="ECO:0000313" key="4">
    <source>
        <dbReference type="EMBL" id="AXA37433.1"/>
    </source>
</evidence>
<sequence length="368" mass="38797">MAKGSGASWFGVFMRWLLTMNTVWGLMIITSFVVTVYRQYSPKTALVPDEAWLEGPNRLVVKIVGKDDKPVETVFSVVRRGNSIDVPPASANSEVTSGTSEPMATLQRVDSVAGGFKVVWQSYAAGKYTLELNNKPVASGTLVNLQALTDAAFDYAKKAFELGLGLVSTMVLFLGLMKVGEDAGLVQFVARLMRPLIRRLFPDVPPEHPAVGAIIMNFTTAILGLGNAATPFGLKAMTELQSLNKHKHVASDAMVVLLAWNTAGFAIIPTSMLAVRKAAGCANVLEIIGPCMVAGLASTITGLVCAKLLARLPMFSVEAALAEDGEPQPAEPSSTGDTQQSSEGGDSASAAGSTAEETTDRSSTQKGA</sequence>
<feature type="transmembrane region" description="Helical" evidence="2">
    <location>
        <begin position="159"/>
        <end position="177"/>
    </location>
</feature>
<name>A0A2Z4YAI2_SUMC1</name>
<feature type="compositionally biased region" description="Low complexity" evidence="1">
    <location>
        <begin position="341"/>
        <end position="356"/>
    </location>
</feature>
<feature type="region of interest" description="Disordered" evidence="1">
    <location>
        <begin position="321"/>
        <end position="368"/>
    </location>
</feature>
<evidence type="ECO:0000259" key="3">
    <source>
        <dbReference type="Pfam" id="PF07670"/>
    </source>
</evidence>
<dbReference type="InterPro" id="IPR011642">
    <property type="entry name" value="Gate_dom"/>
</dbReference>
<feature type="transmembrane region" description="Helical" evidence="2">
    <location>
        <begin position="210"/>
        <end position="234"/>
    </location>
</feature>
<dbReference type="KEGG" id="schv:BRCON_2691"/>
<dbReference type="AlphaFoldDB" id="A0A2Z4YAI2"/>
<feature type="transmembrane region" description="Helical" evidence="2">
    <location>
        <begin position="255"/>
        <end position="275"/>
    </location>
</feature>
<keyword evidence="2" id="KW-1133">Transmembrane helix</keyword>
<feature type="transmembrane region" description="Helical" evidence="2">
    <location>
        <begin position="12"/>
        <end position="37"/>
    </location>
</feature>
<feature type="domain" description="Nucleoside transporter/FeoB GTPase Gate" evidence="3">
    <location>
        <begin position="166"/>
        <end position="270"/>
    </location>
</feature>
<protein>
    <submittedName>
        <fullName evidence="4">Spore maturation protein A</fullName>
    </submittedName>
</protein>
<keyword evidence="2" id="KW-0472">Membrane</keyword>
<feature type="compositionally biased region" description="Polar residues" evidence="1">
    <location>
        <begin position="331"/>
        <end position="340"/>
    </location>
</feature>
<dbReference type="EMBL" id="CP030759">
    <property type="protein sequence ID" value="AXA37433.1"/>
    <property type="molecule type" value="Genomic_DNA"/>
</dbReference>
<dbReference type="Pfam" id="PF07670">
    <property type="entry name" value="Gate"/>
    <property type="match status" value="1"/>
</dbReference>